<dbReference type="PROSITE" id="PS00928">
    <property type="entry name" value="TREHALASE_2"/>
    <property type="match status" value="1"/>
</dbReference>
<dbReference type="Gene3D" id="1.50.10.10">
    <property type="match status" value="1"/>
</dbReference>
<dbReference type="EMBL" id="QGGO01000012">
    <property type="protein sequence ID" value="PWK26393.1"/>
    <property type="molecule type" value="Genomic_DNA"/>
</dbReference>
<dbReference type="PRINTS" id="PR00744">
    <property type="entry name" value="GLHYDRLASE37"/>
</dbReference>
<dbReference type="AlphaFoldDB" id="A0A316EC89"/>
<dbReference type="GO" id="GO:0005993">
    <property type="term" value="P:trehalose catabolic process"/>
    <property type="evidence" value="ECO:0007669"/>
    <property type="project" value="TreeGrafter"/>
</dbReference>
<gene>
    <name evidence="3" type="ORF">LV89_02564</name>
</gene>
<evidence type="ECO:0000256" key="1">
    <source>
        <dbReference type="ARBA" id="ARBA00022801"/>
    </source>
</evidence>
<dbReference type="PANTHER" id="PTHR23403">
    <property type="entry name" value="TREHALASE"/>
    <property type="match status" value="1"/>
</dbReference>
<dbReference type="SUPFAM" id="SSF48208">
    <property type="entry name" value="Six-hairpin glycosidases"/>
    <property type="match status" value="1"/>
</dbReference>
<protein>
    <submittedName>
        <fullName evidence="3">Alpha,alpha-trehalase</fullName>
    </submittedName>
</protein>
<comment type="caution">
    <text evidence="3">The sequence shown here is derived from an EMBL/GenBank/DDBJ whole genome shotgun (WGS) entry which is preliminary data.</text>
</comment>
<evidence type="ECO:0000256" key="2">
    <source>
        <dbReference type="ARBA" id="ARBA00023295"/>
    </source>
</evidence>
<dbReference type="PROSITE" id="PS00927">
    <property type="entry name" value="TREHALASE_1"/>
    <property type="match status" value="1"/>
</dbReference>
<dbReference type="InterPro" id="IPR001661">
    <property type="entry name" value="Glyco_hydro_37"/>
</dbReference>
<keyword evidence="2" id="KW-0326">Glycosidase</keyword>
<dbReference type="InterPro" id="IPR018232">
    <property type="entry name" value="Glyco_hydro_37_CS"/>
</dbReference>
<dbReference type="Pfam" id="PF01204">
    <property type="entry name" value="Trehalase"/>
    <property type="match status" value="1"/>
</dbReference>
<sequence>MLQLLEDTYPFASTEVFKAVQMSSIFPDSKTFTDYIPKYGIEVIEMKFLSQQKESDFNLAQFITENFDKNPFESLEYHSDTSKPIAEHLDGLWNVLTREPAEAQGSLIALPHAYIVPGGRFQEIYYWDSYFSILGLQTSRRVDLIENIVNNFAHLINQIGYIPNGNRAYFLGRSQPPFFSLMVEVLREEKGDEILAKYLPVLEKEYDFWMSGKNTLSLQNRANNRVVLLGDGVVLNRFWDEYDTPRPESYREDVELAESLPEHSDGFYRHIRAAAESGWDFSSRWFKDCQNMNTIHTTDILPVDLNCLLLNLEKTLTKAHSLAGNLEQSENYANLANQREAAINTYFYNAQKGFYFDYDFVSQAQTNCYTLAGAFPLFFKISKQEQVGSIEYILRTDFLKDGGVITTLNGTGQQWDSPNGWAPLQYMTYKGLVNYGFLDLANEIKNRWMNTNEKVYQQTGKMTEKYNVKTPDTLAGGGEYPNQDGFGWTNGVYLKFLRG</sequence>
<name>A0A316EC89_9BACT</name>
<keyword evidence="1" id="KW-0378">Hydrolase</keyword>
<reference evidence="3 4" key="1">
    <citation type="submission" date="2018-05" db="EMBL/GenBank/DDBJ databases">
        <title>Genomic Encyclopedia of Archaeal and Bacterial Type Strains, Phase II (KMG-II): from individual species to whole genera.</title>
        <authorList>
            <person name="Goeker M."/>
        </authorList>
    </citation>
    <scope>NUCLEOTIDE SEQUENCE [LARGE SCALE GENOMIC DNA]</scope>
    <source>
        <strain evidence="3 4">DSM 22214</strain>
    </source>
</reference>
<accession>A0A316EC89</accession>
<dbReference type="Proteomes" id="UP000245489">
    <property type="component" value="Unassembled WGS sequence"/>
</dbReference>
<keyword evidence="4" id="KW-1185">Reference proteome</keyword>
<dbReference type="GO" id="GO:0004555">
    <property type="term" value="F:alpha,alpha-trehalase activity"/>
    <property type="evidence" value="ECO:0007669"/>
    <property type="project" value="InterPro"/>
</dbReference>
<dbReference type="OrthoDB" id="106887at2"/>
<dbReference type="InterPro" id="IPR008928">
    <property type="entry name" value="6-hairpin_glycosidase_sf"/>
</dbReference>
<dbReference type="RefSeq" id="WP_109743288.1">
    <property type="nucleotide sequence ID" value="NZ_QGGO01000012.1"/>
</dbReference>
<dbReference type="InterPro" id="IPR012341">
    <property type="entry name" value="6hp_glycosidase-like_sf"/>
</dbReference>
<evidence type="ECO:0000313" key="4">
    <source>
        <dbReference type="Proteomes" id="UP000245489"/>
    </source>
</evidence>
<dbReference type="NCBIfam" id="NF009773">
    <property type="entry name" value="PRK13270.1"/>
    <property type="match status" value="1"/>
</dbReference>
<organism evidence="3 4">
    <name type="scientific">Arcicella aurantiaca</name>
    <dbReference type="NCBI Taxonomy" id="591202"/>
    <lineage>
        <taxon>Bacteria</taxon>
        <taxon>Pseudomonadati</taxon>
        <taxon>Bacteroidota</taxon>
        <taxon>Cytophagia</taxon>
        <taxon>Cytophagales</taxon>
        <taxon>Flectobacillaceae</taxon>
        <taxon>Arcicella</taxon>
    </lineage>
</organism>
<evidence type="ECO:0000313" key="3">
    <source>
        <dbReference type="EMBL" id="PWK26393.1"/>
    </source>
</evidence>
<dbReference type="PANTHER" id="PTHR23403:SF1">
    <property type="entry name" value="TREHALASE"/>
    <property type="match status" value="1"/>
</dbReference>
<proteinExistence type="predicted"/>